<feature type="compositionally biased region" description="Basic and acidic residues" evidence="1">
    <location>
        <begin position="1"/>
        <end position="10"/>
    </location>
</feature>
<keyword evidence="3" id="KW-1185">Reference proteome</keyword>
<dbReference type="Proteomes" id="UP001303160">
    <property type="component" value="Unassembled WGS sequence"/>
</dbReference>
<organism evidence="2 3">
    <name type="scientific">Triangularia verruculosa</name>
    <dbReference type="NCBI Taxonomy" id="2587418"/>
    <lineage>
        <taxon>Eukaryota</taxon>
        <taxon>Fungi</taxon>
        <taxon>Dikarya</taxon>
        <taxon>Ascomycota</taxon>
        <taxon>Pezizomycotina</taxon>
        <taxon>Sordariomycetes</taxon>
        <taxon>Sordariomycetidae</taxon>
        <taxon>Sordariales</taxon>
        <taxon>Podosporaceae</taxon>
        <taxon>Triangularia</taxon>
    </lineage>
</organism>
<dbReference type="AlphaFoldDB" id="A0AAN6XC75"/>
<name>A0AAN6XC75_9PEZI</name>
<protein>
    <submittedName>
        <fullName evidence="2">Uncharacterized protein</fullName>
    </submittedName>
</protein>
<accession>A0AAN6XC75</accession>
<reference evidence="2" key="1">
    <citation type="journal article" date="2023" name="Mol. Phylogenet. Evol.">
        <title>Genome-scale phylogeny and comparative genomics of the fungal order Sordariales.</title>
        <authorList>
            <person name="Hensen N."/>
            <person name="Bonometti L."/>
            <person name="Westerberg I."/>
            <person name="Brannstrom I.O."/>
            <person name="Guillou S."/>
            <person name="Cros-Aarteil S."/>
            <person name="Calhoun S."/>
            <person name="Haridas S."/>
            <person name="Kuo A."/>
            <person name="Mondo S."/>
            <person name="Pangilinan J."/>
            <person name="Riley R."/>
            <person name="LaButti K."/>
            <person name="Andreopoulos B."/>
            <person name="Lipzen A."/>
            <person name="Chen C."/>
            <person name="Yan M."/>
            <person name="Daum C."/>
            <person name="Ng V."/>
            <person name="Clum A."/>
            <person name="Steindorff A."/>
            <person name="Ohm R.A."/>
            <person name="Martin F."/>
            <person name="Silar P."/>
            <person name="Natvig D.O."/>
            <person name="Lalanne C."/>
            <person name="Gautier V."/>
            <person name="Ament-Velasquez S.L."/>
            <person name="Kruys A."/>
            <person name="Hutchinson M.I."/>
            <person name="Powell A.J."/>
            <person name="Barry K."/>
            <person name="Miller A.N."/>
            <person name="Grigoriev I.V."/>
            <person name="Debuchy R."/>
            <person name="Gladieux P."/>
            <person name="Hiltunen Thoren M."/>
            <person name="Johannesson H."/>
        </authorList>
    </citation>
    <scope>NUCLEOTIDE SEQUENCE</scope>
    <source>
        <strain evidence="2">CBS 315.58</strain>
    </source>
</reference>
<proteinExistence type="predicted"/>
<dbReference type="EMBL" id="MU863952">
    <property type="protein sequence ID" value="KAK4198063.1"/>
    <property type="molecule type" value="Genomic_DNA"/>
</dbReference>
<evidence type="ECO:0000313" key="2">
    <source>
        <dbReference type="EMBL" id="KAK4198063.1"/>
    </source>
</evidence>
<feature type="region of interest" description="Disordered" evidence="1">
    <location>
        <begin position="1"/>
        <end position="45"/>
    </location>
</feature>
<sequence length="286" mass="31373">MKRKHAEDWRGGGTGTEEAATAAGGGGQQRSGGEESNAGYRRAEDSADDVGGRMLFRRNWLGGSVEVKMAIAGGDEKAGLSKRELYHESRQTWRVGERLTAVKWSRSIWQEVVGTGGTATQCGKPPLAQLRNLWARMPVRAWSSDGWWCTLLKGTGNGTWKALGKAHHLPHRLVARYRKTSSFKDAGSQLEFDALFGQAKFKESRLVKLAQYSKVCGNGSRDHEVLSFQPQPRKQAWNSTVSARGRGAKGRSIDYVKALVRHKSMCGGSQQAAPEPGQGFRVWSVS</sequence>
<reference evidence="2" key="2">
    <citation type="submission" date="2023-05" db="EMBL/GenBank/DDBJ databases">
        <authorList>
            <consortium name="Lawrence Berkeley National Laboratory"/>
            <person name="Steindorff A."/>
            <person name="Hensen N."/>
            <person name="Bonometti L."/>
            <person name="Westerberg I."/>
            <person name="Brannstrom I.O."/>
            <person name="Guillou S."/>
            <person name="Cros-Aarteil S."/>
            <person name="Calhoun S."/>
            <person name="Haridas S."/>
            <person name="Kuo A."/>
            <person name="Mondo S."/>
            <person name="Pangilinan J."/>
            <person name="Riley R."/>
            <person name="Labutti K."/>
            <person name="Andreopoulos B."/>
            <person name="Lipzen A."/>
            <person name="Chen C."/>
            <person name="Yanf M."/>
            <person name="Daum C."/>
            <person name="Ng V."/>
            <person name="Clum A."/>
            <person name="Ohm R."/>
            <person name="Martin F."/>
            <person name="Silar P."/>
            <person name="Natvig D."/>
            <person name="Lalanne C."/>
            <person name="Gautier V."/>
            <person name="Ament-Velasquez S.L."/>
            <person name="Kruys A."/>
            <person name="Hutchinson M.I."/>
            <person name="Powell A.J."/>
            <person name="Barry K."/>
            <person name="Miller A.N."/>
            <person name="Grigoriev I.V."/>
            <person name="Debuchy R."/>
            <person name="Gladieux P."/>
            <person name="Thoren M.H."/>
            <person name="Johannesson H."/>
        </authorList>
    </citation>
    <scope>NUCLEOTIDE SEQUENCE</scope>
    <source>
        <strain evidence="2">CBS 315.58</strain>
    </source>
</reference>
<evidence type="ECO:0000256" key="1">
    <source>
        <dbReference type="SAM" id="MobiDB-lite"/>
    </source>
</evidence>
<comment type="caution">
    <text evidence="2">The sequence shown here is derived from an EMBL/GenBank/DDBJ whole genome shotgun (WGS) entry which is preliminary data.</text>
</comment>
<gene>
    <name evidence="2" type="ORF">QBC40DRAFT_298812</name>
</gene>
<evidence type="ECO:0000313" key="3">
    <source>
        <dbReference type="Proteomes" id="UP001303160"/>
    </source>
</evidence>
<feature type="region of interest" description="Disordered" evidence="1">
    <location>
        <begin position="267"/>
        <end position="286"/>
    </location>
</feature>